<evidence type="ECO:0000256" key="6">
    <source>
        <dbReference type="RuleBase" id="RU367028"/>
    </source>
</evidence>
<keyword evidence="3 6" id="KW-0805">Transcription regulation</keyword>
<sequence length="386" mass="41582">MGRRSAMNMKMVLPTVSWVAVMRLLKKGPSGILGIDAATKALLGCSALPNTPSLRYTDHAYSPEIGGHPGARRPKVAPGAALLSCASRPHTDSFRIHHVVNQEALQLVLDNQADLADDILYESFECEESLNCSFDMIIRDGDRLLHDVEAASASVMSSCSSRLSNCTAGSSRTAFSAAHTAFSRSSVDSEEGNYSTASSASFQVTPGRQYSCSSSDSYSQYSANLSAGLDYSADTDGMSEISANSCDESDCCGHRTAGHSFAAQADGIAVGQGHADRACGEDDVDARHARDAGAHNDDDDDEDEHVMHDDEAMMDADAAMVAETCYSEDPLLDFEESIEELVRCHELIGQHDELHALYCRYIQLNPPTLHPTIALAFFQVLQRLEA</sequence>
<dbReference type="GO" id="GO:0005634">
    <property type="term" value="C:nucleus"/>
    <property type="evidence" value="ECO:0007669"/>
    <property type="project" value="UniProtKB-SubCell"/>
</dbReference>
<evidence type="ECO:0000256" key="2">
    <source>
        <dbReference type="ARBA" id="ARBA00022491"/>
    </source>
</evidence>
<feature type="domain" description="OVATE" evidence="7">
    <location>
        <begin position="321"/>
        <end position="383"/>
    </location>
</feature>
<dbReference type="PANTHER" id="PTHR33057:SF70">
    <property type="entry name" value="TRANSCRIPTION REPRESSOR-RELATED"/>
    <property type="match status" value="1"/>
</dbReference>
<evidence type="ECO:0000313" key="9">
    <source>
        <dbReference type="Proteomes" id="UP000886520"/>
    </source>
</evidence>
<protein>
    <recommendedName>
        <fullName evidence="6">Transcription repressor</fullName>
    </recommendedName>
    <alternativeName>
        <fullName evidence="6">Ovate family protein</fullName>
    </alternativeName>
</protein>
<keyword evidence="2 6" id="KW-0678">Repressor</keyword>
<comment type="caution">
    <text evidence="8">The sequence shown here is derived from an EMBL/GenBank/DDBJ whole genome shotgun (WGS) entry which is preliminary data.</text>
</comment>
<proteinExistence type="predicted"/>
<dbReference type="InterPro" id="IPR006458">
    <property type="entry name" value="Ovate_C"/>
</dbReference>
<organism evidence="8 9">
    <name type="scientific">Adiantum capillus-veneris</name>
    <name type="common">Maidenhair fern</name>
    <dbReference type="NCBI Taxonomy" id="13818"/>
    <lineage>
        <taxon>Eukaryota</taxon>
        <taxon>Viridiplantae</taxon>
        <taxon>Streptophyta</taxon>
        <taxon>Embryophyta</taxon>
        <taxon>Tracheophyta</taxon>
        <taxon>Polypodiopsida</taxon>
        <taxon>Polypodiidae</taxon>
        <taxon>Polypodiales</taxon>
        <taxon>Pteridineae</taxon>
        <taxon>Pteridaceae</taxon>
        <taxon>Vittarioideae</taxon>
        <taxon>Adiantum</taxon>
    </lineage>
</organism>
<keyword evidence="4 6" id="KW-0804">Transcription</keyword>
<dbReference type="PANTHER" id="PTHR33057">
    <property type="entry name" value="TRANSCRIPTION REPRESSOR OFP7-RELATED"/>
    <property type="match status" value="1"/>
</dbReference>
<dbReference type="InterPro" id="IPR038933">
    <property type="entry name" value="Ovate"/>
</dbReference>
<reference evidence="8" key="1">
    <citation type="submission" date="2021-01" db="EMBL/GenBank/DDBJ databases">
        <title>Adiantum capillus-veneris genome.</title>
        <authorList>
            <person name="Fang Y."/>
            <person name="Liao Q."/>
        </authorList>
    </citation>
    <scope>NUCLEOTIDE SEQUENCE</scope>
    <source>
        <strain evidence="8">H3</strain>
        <tissue evidence="8">Leaf</tissue>
    </source>
</reference>
<evidence type="ECO:0000256" key="5">
    <source>
        <dbReference type="ARBA" id="ARBA00023242"/>
    </source>
</evidence>
<dbReference type="PROSITE" id="PS51754">
    <property type="entry name" value="OVATE"/>
    <property type="match status" value="1"/>
</dbReference>
<evidence type="ECO:0000256" key="3">
    <source>
        <dbReference type="ARBA" id="ARBA00023015"/>
    </source>
</evidence>
<name>A0A9D4ZKU1_ADICA</name>
<evidence type="ECO:0000256" key="1">
    <source>
        <dbReference type="ARBA" id="ARBA00004123"/>
    </source>
</evidence>
<evidence type="ECO:0000259" key="7">
    <source>
        <dbReference type="PROSITE" id="PS51754"/>
    </source>
</evidence>
<comment type="subcellular location">
    <subcellularLocation>
        <location evidence="1 6">Nucleus</location>
    </subcellularLocation>
</comment>
<keyword evidence="5 6" id="KW-0539">Nucleus</keyword>
<evidence type="ECO:0000313" key="8">
    <source>
        <dbReference type="EMBL" id="KAI5079179.1"/>
    </source>
</evidence>
<dbReference type="GO" id="GO:0045892">
    <property type="term" value="P:negative regulation of DNA-templated transcription"/>
    <property type="evidence" value="ECO:0007669"/>
    <property type="project" value="UniProtKB-UniRule"/>
</dbReference>
<dbReference type="EMBL" id="JABFUD020000006">
    <property type="protein sequence ID" value="KAI5079179.1"/>
    <property type="molecule type" value="Genomic_DNA"/>
</dbReference>
<comment type="function">
    <text evidence="6">Transcriptional repressor that regulates multiple aspects of plant growth and development.</text>
</comment>
<dbReference type="Pfam" id="PF04844">
    <property type="entry name" value="Ovate"/>
    <property type="match status" value="1"/>
</dbReference>
<gene>
    <name evidence="8" type="ORF">GOP47_0006850</name>
</gene>
<keyword evidence="9" id="KW-1185">Reference proteome</keyword>
<accession>A0A9D4ZKU1</accession>
<dbReference type="OrthoDB" id="1932584at2759"/>
<dbReference type="AlphaFoldDB" id="A0A9D4ZKU1"/>
<dbReference type="Proteomes" id="UP000886520">
    <property type="component" value="Chromosome 6"/>
</dbReference>
<evidence type="ECO:0000256" key="4">
    <source>
        <dbReference type="ARBA" id="ARBA00023163"/>
    </source>
</evidence>